<evidence type="ECO:0000259" key="7">
    <source>
        <dbReference type="PROSITE" id="PS50942"/>
    </source>
</evidence>
<dbReference type="GO" id="GO:0030276">
    <property type="term" value="F:clathrin binding"/>
    <property type="evidence" value="ECO:0007669"/>
    <property type="project" value="TreeGrafter"/>
</dbReference>
<dbReference type="InterPro" id="IPR013809">
    <property type="entry name" value="ENTH"/>
</dbReference>
<keyword evidence="4" id="KW-0597">Phosphoprotein</keyword>
<dbReference type="Gene3D" id="1.25.40.90">
    <property type="match status" value="1"/>
</dbReference>
<dbReference type="GO" id="GO:0005768">
    <property type="term" value="C:endosome"/>
    <property type="evidence" value="ECO:0007669"/>
    <property type="project" value="TreeGrafter"/>
</dbReference>
<dbReference type="PROSITE" id="PS50330">
    <property type="entry name" value="UIM"/>
    <property type="match status" value="2"/>
</dbReference>
<feature type="region of interest" description="Disordered" evidence="6">
    <location>
        <begin position="408"/>
        <end position="456"/>
    </location>
</feature>
<feature type="compositionally biased region" description="Low complexity" evidence="6">
    <location>
        <begin position="516"/>
        <end position="532"/>
    </location>
</feature>
<evidence type="ECO:0000256" key="6">
    <source>
        <dbReference type="SAM" id="MobiDB-lite"/>
    </source>
</evidence>
<dbReference type="GO" id="GO:0005543">
    <property type="term" value="F:phospholipid binding"/>
    <property type="evidence" value="ECO:0007669"/>
    <property type="project" value="TreeGrafter"/>
</dbReference>
<gene>
    <name evidence="8" type="ORF">ALEPTO_LOCUS9175</name>
</gene>
<comment type="similarity">
    <text evidence="2">Belongs to the epsin family.</text>
</comment>
<keyword evidence="9" id="KW-1185">Reference proteome</keyword>
<organism evidence="8 9">
    <name type="scientific">Ambispora leptoticha</name>
    <dbReference type="NCBI Taxonomy" id="144679"/>
    <lineage>
        <taxon>Eukaryota</taxon>
        <taxon>Fungi</taxon>
        <taxon>Fungi incertae sedis</taxon>
        <taxon>Mucoromycota</taxon>
        <taxon>Glomeromycotina</taxon>
        <taxon>Glomeromycetes</taxon>
        <taxon>Archaeosporales</taxon>
        <taxon>Ambisporaceae</taxon>
        <taxon>Ambispora</taxon>
    </lineage>
</organism>
<dbReference type="FunFam" id="1.25.40.90:FF:000006">
    <property type="entry name" value="Clathrin interactor 1"/>
    <property type="match status" value="1"/>
</dbReference>
<feature type="region of interest" description="Disordered" evidence="6">
    <location>
        <begin position="507"/>
        <end position="532"/>
    </location>
</feature>
<evidence type="ECO:0000256" key="2">
    <source>
        <dbReference type="ARBA" id="ARBA00010130"/>
    </source>
</evidence>
<feature type="domain" description="ENTH" evidence="7">
    <location>
        <begin position="15"/>
        <end position="147"/>
    </location>
</feature>
<dbReference type="AlphaFoldDB" id="A0A9N9D7P0"/>
<feature type="non-terminal residue" evidence="8">
    <location>
        <position position="1"/>
    </location>
</feature>
<feature type="region of interest" description="Disordered" evidence="6">
    <location>
        <begin position="332"/>
        <end position="358"/>
    </location>
</feature>
<dbReference type="PROSITE" id="PS50942">
    <property type="entry name" value="ENTH"/>
    <property type="match status" value="1"/>
</dbReference>
<dbReference type="GO" id="GO:0007015">
    <property type="term" value="P:actin filament organization"/>
    <property type="evidence" value="ECO:0007669"/>
    <property type="project" value="TreeGrafter"/>
</dbReference>
<dbReference type="GO" id="GO:0030125">
    <property type="term" value="C:clathrin vesicle coat"/>
    <property type="evidence" value="ECO:0007669"/>
    <property type="project" value="TreeGrafter"/>
</dbReference>
<dbReference type="PANTHER" id="PTHR12276:SF110">
    <property type="entry name" value="EPSIN-1-RELATED"/>
    <property type="match status" value="1"/>
</dbReference>
<feature type="region of interest" description="Disordered" evidence="6">
    <location>
        <begin position="196"/>
        <end position="232"/>
    </location>
</feature>
<evidence type="ECO:0000256" key="4">
    <source>
        <dbReference type="ARBA" id="ARBA00022553"/>
    </source>
</evidence>
<evidence type="ECO:0000313" key="9">
    <source>
        <dbReference type="Proteomes" id="UP000789508"/>
    </source>
</evidence>
<feature type="compositionally biased region" description="Polar residues" evidence="6">
    <location>
        <begin position="431"/>
        <end position="448"/>
    </location>
</feature>
<keyword evidence="5" id="KW-0446">Lipid-binding</keyword>
<proteinExistence type="inferred from homology"/>
<dbReference type="CDD" id="cd22249">
    <property type="entry name" value="UDM1_RNF168_RNF169-like"/>
    <property type="match status" value="1"/>
</dbReference>
<dbReference type="Pfam" id="PF01417">
    <property type="entry name" value="ENTH"/>
    <property type="match status" value="1"/>
</dbReference>
<dbReference type="OrthoDB" id="4033880at2759"/>
<dbReference type="SMART" id="SM00726">
    <property type="entry name" value="UIM"/>
    <property type="match status" value="2"/>
</dbReference>
<evidence type="ECO:0000313" key="8">
    <source>
        <dbReference type="EMBL" id="CAG8626269.1"/>
    </source>
</evidence>
<dbReference type="Proteomes" id="UP000789508">
    <property type="component" value="Unassembled WGS sequence"/>
</dbReference>
<comment type="subcellular location">
    <subcellularLocation>
        <location evidence="1">Cytoplasm</location>
    </subcellularLocation>
</comment>
<dbReference type="SMART" id="SM00273">
    <property type="entry name" value="ENTH"/>
    <property type="match status" value="1"/>
</dbReference>
<dbReference type="CDD" id="cd16991">
    <property type="entry name" value="ENTH_Ent1_Ent2"/>
    <property type="match status" value="1"/>
</dbReference>
<dbReference type="GO" id="GO:0006897">
    <property type="term" value="P:endocytosis"/>
    <property type="evidence" value="ECO:0007669"/>
    <property type="project" value="TreeGrafter"/>
</dbReference>
<comment type="caution">
    <text evidence="8">The sequence shown here is derived from an EMBL/GenBank/DDBJ whole genome shotgun (WGS) entry which is preliminary data.</text>
</comment>
<accession>A0A9N9D7P0</accession>
<feature type="compositionally biased region" description="Low complexity" evidence="6">
    <location>
        <begin position="414"/>
        <end position="425"/>
    </location>
</feature>
<feature type="compositionally biased region" description="Basic and acidic residues" evidence="6">
    <location>
        <begin position="218"/>
        <end position="232"/>
    </location>
</feature>
<feature type="compositionally biased region" description="Polar residues" evidence="6">
    <location>
        <begin position="332"/>
        <end position="354"/>
    </location>
</feature>
<dbReference type="EMBL" id="CAJVPS010006517">
    <property type="protein sequence ID" value="CAG8626269.1"/>
    <property type="molecule type" value="Genomic_DNA"/>
</dbReference>
<reference evidence="8" key="1">
    <citation type="submission" date="2021-06" db="EMBL/GenBank/DDBJ databases">
        <authorList>
            <person name="Kallberg Y."/>
            <person name="Tangrot J."/>
            <person name="Rosling A."/>
        </authorList>
    </citation>
    <scope>NUCLEOTIDE SEQUENCE</scope>
    <source>
        <strain evidence="8">FL130A</strain>
    </source>
</reference>
<sequence>MSKHIAKSAVRTVKNFSKGYSDIQVKVRAATSNEPWGPSGTAMSEIAQATYNHHEFIEIMEMIDKRLNDHGKNWRHVFKALTLLDYCLHVGSENVVLYAKDNLYIVKTLREFQFIDEDGKDQGANVRQKAKDVTNLLQDDERLKAERRSRSTMHNRISGRELSGSLGNSLALEQQPGYFDDDGELQRAIEESKKLERERKLKESSEEDSDLAKAIQLSKEEEEKRKQAEEVARKEVPLIQGDTSFTPVTLSSQQLQADDFFSPLSQQYSGGHTINTTGTIGSNNPFGQFTAQPQQLQAFQTTDNNSSSSFGQNANLATYGGNNDPLGLNFQQNNLGTSSFNKQPSSFNGIGQQSNNGLNQLKNDQLLQQSQNNSLLRSLTLKATPQDDKYSRLNNLLASRGDGLDTFGNQARANSTSSIGTSGSNPFFKNEGNNNSLGTLSPYSSGTFSSSQPNLSSLNNNNSDLYSTLNGSSSFSTLSQPGSPFSTASSFATTNTLIDLGTNNNDSFNTNTASKNPFQIQQPQQITTNVKP</sequence>
<name>A0A9N9D7P0_9GLOM</name>
<dbReference type="SUPFAM" id="SSF48464">
    <property type="entry name" value="ENTH/VHS domain"/>
    <property type="match status" value="1"/>
</dbReference>
<dbReference type="PANTHER" id="PTHR12276">
    <property type="entry name" value="EPSIN/ENT-RELATED"/>
    <property type="match status" value="1"/>
</dbReference>
<evidence type="ECO:0000256" key="1">
    <source>
        <dbReference type="ARBA" id="ARBA00004496"/>
    </source>
</evidence>
<dbReference type="InterPro" id="IPR003903">
    <property type="entry name" value="UIM_dom"/>
</dbReference>
<evidence type="ECO:0000256" key="3">
    <source>
        <dbReference type="ARBA" id="ARBA00022490"/>
    </source>
</evidence>
<dbReference type="GO" id="GO:0005886">
    <property type="term" value="C:plasma membrane"/>
    <property type="evidence" value="ECO:0007669"/>
    <property type="project" value="TreeGrafter"/>
</dbReference>
<dbReference type="InterPro" id="IPR008942">
    <property type="entry name" value="ENTH_VHS"/>
</dbReference>
<protein>
    <submittedName>
        <fullName evidence="8">6660_t:CDS:1</fullName>
    </submittedName>
</protein>
<keyword evidence="3" id="KW-0963">Cytoplasm</keyword>
<evidence type="ECO:0000256" key="5">
    <source>
        <dbReference type="ARBA" id="ARBA00023121"/>
    </source>
</evidence>